<dbReference type="AlphaFoldDB" id="A0A5N6RU66"/>
<evidence type="ECO:0000256" key="10">
    <source>
        <dbReference type="RuleBase" id="RU369038"/>
    </source>
</evidence>
<dbReference type="OrthoDB" id="6159439at2759"/>
<dbReference type="InterPro" id="IPR009057">
    <property type="entry name" value="Homeodomain-like_sf"/>
</dbReference>
<evidence type="ECO:0000256" key="7">
    <source>
        <dbReference type="ARBA" id="ARBA00025748"/>
    </source>
</evidence>
<dbReference type="PANTHER" id="PTHR24326">
    <property type="entry name" value="HOMEOBOX-LEUCINE ZIPPER PROTEIN"/>
    <property type="match status" value="1"/>
</dbReference>
<evidence type="ECO:0000256" key="9">
    <source>
        <dbReference type="RuleBase" id="RU000682"/>
    </source>
</evidence>
<accession>A0A5N6RU66</accession>
<keyword evidence="11" id="KW-0175">Coiled coil</keyword>
<reference evidence="13 14" key="1">
    <citation type="submission" date="2019-06" db="EMBL/GenBank/DDBJ databases">
        <title>A chromosomal-level reference genome of Carpinus fangiana (Coryloideae, Betulaceae).</title>
        <authorList>
            <person name="Yang X."/>
            <person name="Wang Z."/>
            <person name="Zhang L."/>
            <person name="Hao G."/>
            <person name="Liu J."/>
            <person name="Yang Y."/>
        </authorList>
    </citation>
    <scope>NUCLEOTIDE SEQUENCE [LARGE SCALE GENOMIC DNA]</scope>
    <source>
        <strain evidence="13">Cfa_2016G</strain>
        <tissue evidence="13">Leaf</tissue>
    </source>
</reference>
<dbReference type="InterPro" id="IPR017970">
    <property type="entry name" value="Homeobox_CS"/>
</dbReference>
<evidence type="ECO:0000256" key="2">
    <source>
        <dbReference type="ARBA" id="ARBA00023015"/>
    </source>
</evidence>
<protein>
    <recommendedName>
        <fullName evidence="10">Homeobox-leucine zipper protein</fullName>
    </recommendedName>
    <alternativeName>
        <fullName evidence="10">HD-ZIP protein</fullName>
    </alternativeName>
    <alternativeName>
        <fullName evidence="10">Homeodomain transcription factor</fullName>
    </alternativeName>
</protein>
<dbReference type="GO" id="GO:0005634">
    <property type="term" value="C:nucleus"/>
    <property type="evidence" value="ECO:0007669"/>
    <property type="project" value="UniProtKB-SubCell"/>
</dbReference>
<keyword evidence="4 8" id="KW-0371">Homeobox</keyword>
<evidence type="ECO:0000256" key="1">
    <source>
        <dbReference type="ARBA" id="ARBA00004123"/>
    </source>
</evidence>
<comment type="function">
    <text evidence="10">Transcription factor.</text>
</comment>
<dbReference type="Proteomes" id="UP000327013">
    <property type="component" value="Chromosome 8"/>
</dbReference>
<evidence type="ECO:0000256" key="11">
    <source>
        <dbReference type="SAM" id="Coils"/>
    </source>
</evidence>
<dbReference type="EMBL" id="CM017328">
    <property type="protein sequence ID" value="KAE8125842.1"/>
    <property type="molecule type" value="Genomic_DNA"/>
</dbReference>
<proteinExistence type="inferred from homology"/>
<dbReference type="PROSITE" id="PS50071">
    <property type="entry name" value="HOMEOBOX_2"/>
    <property type="match status" value="1"/>
</dbReference>
<dbReference type="SUPFAM" id="SSF46689">
    <property type="entry name" value="Homeodomain-like"/>
    <property type="match status" value="1"/>
</dbReference>
<evidence type="ECO:0000256" key="3">
    <source>
        <dbReference type="ARBA" id="ARBA00023125"/>
    </source>
</evidence>
<evidence type="ECO:0000256" key="8">
    <source>
        <dbReference type="PROSITE-ProRule" id="PRU00108"/>
    </source>
</evidence>
<keyword evidence="5 10" id="KW-0804">Transcription</keyword>
<sequence>MDGFFHTQNKKHVHPPKHVNKRLNPAQVRLLETSFAANNKLDAELKLHLAKQLGIPPRQVAVWFQNKRARRKTQSLEQRIENALVEKRRLEKEVERLQGELGKAREMAALALMKQTGPQVCCNLSCSFDENGGFLPIDGELFASLIGE</sequence>
<evidence type="ECO:0000313" key="14">
    <source>
        <dbReference type="Proteomes" id="UP000327013"/>
    </source>
</evidence>
<dbReference type="PANTHER" id="PTHR24326:SF522">
    <property type="entry name" value="HOMEOBOX-LEUCINE ZIPPER PROTEIN ATHB-52"/>
    <property type="match status" value="1"/>
</dbReference>
<dbReference type="GO" id="GO:0043565">
    <property type="term" value="F:sequence-specific DNA binding"/>
    <property type="evidence" value="ECO:0007669"/>
    <property type="project" value="TreeGrafter"/>
</dbReference>
<evidence type="ECO:0000259" key="12">
    <source>
        <dbReference type="PROSITE" id="PS50071"/>
    </source>
</evidence>
<keyword evidence="14" id="KW-1185">Reference proteome</keyword>
<dbReference type="Gene3D" id="1.10.10.60">
    <property type="entry name" value="Homeodomain-like"/>
    <property type="match status" value="1"/>
</dbReference>
<keyword evidence="3 8" id="KW-0238">DNA-binding</keyword>
<keyword evidence="6 8" id="KW-0539">Nucleus</keyword>
<name>A0A5N6RU66_9ROSI</name>
<keyword evidence="2 10" id="KW-0805">Transcription regulation</keyword>
<dbReference type="CDD" id="cd00086">
    <property type="entry name" value="homeodomain"/>
    <property type="match status" value="1"/>
</dbReference>
<dbReference type="InterPro" id="IPR045224">
    <property type="entry name" value="HDZip_class_I_plant"/>
</dbReference>
<evidence type="ECO:0000256" key="4">
    <source>
        <dbReference type="ARBA" id="ARBA00023155"/>
    </source>
</evidence>
<evidence type="ECO:0000256" key="6">
    <source>
        <dbReference type="ARBA" id="ARBA00023242"/>
    </source>
</evidence>
<comment type="subcellular location">
    <subcellularLocation>
        <location evidence="1 8 9">Nucleus</location>
    </subcellularLocation>
</comment>
<feature type="coiled-coil region" evidence="11">
    <location>
        <begin position="66"/>
        <end position="107"/>
    </location>
</feature>
<comment type="similarity">
    <text evidence="7 10">Belongs to the HD-ZIP homeobox family. Class I subfamily.</text>
</comment>
<feature type="domain" description="Homeobox" evidence="12">
    <location>
        <begin position="14"/>
        <end position="74"/>
    </location>
</feature>
<dbReference type="GO" id="GO:0045893">
    <property type="term" value="P:positive regulation of DNA-templated transcription"/>
    <property type="evidence" value="ECO:0007669"/>
    <property type="project" value="TreeGrafter"/>
</dbReference>
<dbReference type="InterPro" id="IPR001356">
    <property type="entry name" value="HD"/>
</dbReference>
<organism evidence="13 14">
    <name type="scientific">Carpinus fangiana</name>
    <dbReference type="NCBI Taxonomy" id="176857"/>
    <lineage>
        <taxon>Eukaryota</taxon>
        <taxon>Viridiplantae</taxon>
        <taxon>Streptophyta</taxon>
        <taxon>Embryophyta</taxon>
        <taxon>Tracheophyta</taxon>
        <taxon>Spermatophyta</taxon>
        <taxon>Magnoliopsida</taxon>
        <taxon>eudicotyledons</taxon>
        <taxon>Gunneridae</taxon>
        <taxon>Pentapetalae</taxon>
        <taxon>rosids</taxon>
        <taxon>fabids</taxon>
        <taxon>Fagales</taxon>
        <taxon>Betulaceae</taxon>
        <taxon>Carpinus</taxon>
    </lineage>
</organism>
<evidence type="ECO:0000256" key="5">
    <source>
        <dbReference type="ARBA" id="ARBA00023163"/>
    </source>
</evidence>
<evidence type="ECO:0000313" key="13">
    <source>
        <dbReference type="EMBL" id="KAE8125842.1"/>
    </source>
</evidence>
<dbReference type="SMART" id="SM00389">
    <property type="entry name" value="HOX"/>
    <property type="match status" value="1"/>
</dbReference>
<gene>
    <name evidence="13" type="ORF">FH972_020611</name>
</gene>
<dbReference type="GO" id="GO:0000981">
    <property type="term" value="F:DNA-binding transcription factor activity, RNA polymerase II-specific"/>
    <property type="evidence" value="ECO:0007669"/>
    <property type="project" value="UniProtKB-UniRule"/>
</dbReference>
<feature type="DNA-binding region" description="Homeobox" evidence="8">
    <location>
        <begin position="16"/>
        <end position="75"/>
    </location>
</feature>
<dbReference type="PROSITE" id="PS00027">
    <property type="entry name" value="HOMEOBOX_1"/>
    <property type="match status" value="1"/>
</dbReference>
<dbReference type="Pfam" id="PF00046">
    <property type="entry name" value="Homeodomain"/>
    <property type="match status" value="1"/>
</dbReference>